<organism evidence="4 5">
    <name type="scientific">Rasamsonia emersonii (strain ATCC 16479 / CBS 393.64 / IMI 116815)</name>
    <dbReference type="NCBI Taxonomy" id="1408163"/>
    <lineage>
        <taxon>Eukaryota</taxon>
        <taxon>Fungi</taxon>
        <taxon>Dikarya</taxon>
        <taxon>Ascomycota</taxon>
        <taxon>Pezizomycotina</taxon>
        <taxon>Eurotiomycetes</taxon>
        <taxon>Eurotiomycetidae</taxon>
        <taxon>Eurotiales</taxon>
        <taxon>Trichocomaceae</taxon>
        <taxon>Rasamsonia</taxon>
    </lineage>
</organism>
<reference evidence="4 5" key="1">
    <citation type="submission" date="2015-04" db="EMBL/GenBank/DDBJ databases">
        <authorList>
            <person name="Heijne W.H."/>
            <person name="Fedorova N.D."/>
            <person name="Nierman W.C."/>
            <person name="Vollebregt A.W."/>
            <person name="Zhao Z."/>
            <person name="Wu L."/>
            <person name="Kumar M."/>
            <person name="Stam H."/>
            <person name="van den Berg M.A."/>
            <person name="Pel H.J."/>
        </authorList>
    </citation>
    <scope>NUCLEOTIDE SEQUENCE [LARGE SCALE GENOMIC DNA]</scope>
    <source>
        <strain evidence="4 5">CBS 393.64</strain>
    </source>
</reference>
<dbReference type="PANTHER" id="PTHR43618:SF18">
    <property type="entry name" value="SHORT CHAIN DEHYDROGENASE_REDUCTASE FAMILY (AFU_ORTHOLOGUE AFUA_5G12480)"/>
    <property type="match status" value="1"/>
</dbReference>
<dbReference type="STRING" id="1408163.A0A0F4Z2J3"/>
<dbReference type="RefSeq" id="XP_013330715.1">
    <property type="nucleotide sequence ID" value="XM_013475261.1"/>
</dbReference>
<evidence type="ECO:0008006" key="6">
    <source>
        <dbReference type="Google" id="ProtNLM"/>
    </source>
</evidence>
<dbReference type="InterPro" id="IPR002347">
    <property type="entry name" value="SDR_fam"/>
</dbReference>
<gene>
    <name evidence="4" type="ORF">T310_1834</name>
</gene>
<evidence type="ECO:0000256" key="1">
    <source>
        <dbReference type="ARBA" id="ARBA00006484"/>
    </source>
</evidence>
<protein>
    <recommendedName>
        <fullName evidence="6">Short chain dehydrogenase/reductase family</fullName>
    </recommendedName>
</protein>
<dbReference type="GO" id="GO:0016491">
    <property type="term" value="F:oxidoreductase activity"/>
    <property type="evidence" value="ECO:0007669"/>
    <property type="project" value="UniProtKB-KW"/>
</dbReference>
<dbReference type="InterPro" id="IPR052178">
    <property type="entry name" value="Sec_Metab_Biosynth_SDR"/>
</dbReference>
<dbReference type="Proteomes" id="UP000053958">
    <property type="component" value="Unassembled WGS sequence"/>
</dbReference>
<name>A0A0F4Z2J3_RASE3</name>
<dbReference type="PRINTS" id="PR00081">
    <property type="entry name" value="GDHRDH"/>
</dbReference>
<sequence>MPPSVKSEQLFSITGLVAVITGGGSALAENGAAAVYIVGRREDKLREAAARYPSVIRPLPADVTSQDSLKAAADVVRQEVGYINVLVANAGMAGPGLKGLPPRATVSEFVQNAWNVPMAEFNAVYGLNCTAAFYTVLAFLELLDEGNKKGNYPLKSQVIATASMAGFMRDARYGFAYSSSKAALISLIKCFATYCVPWGIRFNALAAGLFPSDMSDRLLTPFRISKDKEVTEEGALSRSYIPAERAGSDEDIAGVILYLTSRAGAYVNGSVLLVDGGKLAVVPATY</sequence>
<evidence type="ECO:0000256" key="3">
    <source>
        <dbReference type="ARBA" id="ARBA00023002"/>
    </source>
</evidence>
<comment type="caution">
    <text evidence="4">The sequence shown here is derived from an EMBL/GenBank/DDBJ whole genome shotgun (WGS) entry which is preliminary data.</text>
</comment>
<keyword evidence="2" id="KW-0521">NADP</keyword>
<dbReference type="OrthoDB" id="2962696at2759"/>
<dbReference type="PANTHER" id="PTHR43618">
    <property type="entry name" value="7-ALPHA-HYDROXYSTEROID DEHYDROGENASE"/>
    <property type="match status" value="1"/>
</dbReference>
<evidence type="ECO:0000313" key="5">
    <source>
        <dbReference type="Proteomes" id="UP000053958"/>
    </source>
</evidence>
<dbReference type="AlphaFoldDB" id="A0A0F4Z2J3"/>
<dbReference type="InterPro" id="IPR036291">
    <property type="entry name" value="NAD(P)-bd_dom_sf"/>
</dbReference>
<accession>A0A0F4Z2J3</accession>
<dbReference type="Pfam" id="PF13561">
    <property type="entry name" value="adh_short_C2"/>
    <property type="match status" value="1"/>
</dbReference>
<dbReference type="EMBL" id="LASV01000074">
    <property type="protein sequence ID" value="KKA24103.1"/>
    <property type="molecule type" value="Genomic_DNA"/>
</dbReference>
<evidence type="ECO:0000256" key="2">
    <source>
        <dbReference type="ARBA" id="ARBA00022857"/>
    </source>
</evidence>
<dbReference type="GeneID" id="25314185"/>
<keyword evidence="5" id="KW-1185">Reference proteome</keyword>
<dbReference type="SUPFAM" id="SSF51735">
    <property type="entry name" value="NAD(P)-binding Rossmann-fold domains"/>
    <property type="match status" value="1"/>
</dbReference>
<keyword evidence="3" id="KW-0560">Oxidoreductase</keyword>
<evidence type="ECO:0000313" key="4">
    <source>
        <dbReference type="EMBL" id="KKA24103.1"/>
    </source>
</evidence>
<comment type="similarity">
    <text evidence="1">Belongs to the short-chain dehydrogenases/reductases (SDR) family.</text>
</comment>
<dbReference type="CDD" id="cd05233">
    <property type="entry name" value="SDR_c"/>
    <property type="match status" value="1"/>
</dbReference>
<dbReference type="Gene3D" id="3.40.50.720">
    <property type="entry name" value="NAD(P)-binding Rossmann-like Domain"/>
    <property type="match status" value="1"/>
</dbReference>
<proteinExistence type="inferred from homology"/>